<keyword evidence="2" id="KW-0812">Transmembrane</keyword>
<dbReference type="Pfam" id="PF20237">
    <property type="entry name" value="DUF6594"/>
    <property type="match status" value="1"/>
</dbReference>
<sequence>MNFDDDIEKKGGLTPITEAVTEVEDDNTSACGRSHAPSFSDVRLSTESRRADSHALSSIRSRAPTDASEHLQSVSGHQNQGRGSIDSVKSRRSSGEAPPSPSLEEPGDITPPAGHGQDAESTGKDLDRSRPGEWVIYHHRSSLITEIQNPEDGYLQAALKALGINGERPVSTSSNGDGRRFRISFAEVQRMRIRKLQCQLVRHVAKMRLDGHESPGWERTLEQYIKALQDHDYMEKRSESMRDPFLATGEYAVDNYVLNCNIDKVLANDEGIKENVESSLRPWEYIDPLNPKQAYEPICGTRGNNIATTWVRGFKERLLLAAVGGAFLVGPMWLMALQSELYSSLISTTAFVSSFGVLMAYFLREGKDVLASTAAYAAVLVVFVGSSNQ</sequence>
<proteinExistence type="predicted"/>
<protein>
    <recommendedName>
        <fullName evidence="3">DUF6594 domain-containing protein</fullName>
    </recommendedName>
</protein>
<feature type="compositionally biased region" description="Basic and acidic residues" evidence="1">
    <location>
        <begin position="117"/>
        <end position="130"/>
    </location>
</feature>
<feature type="transmembrane region" description="Helical" evidence="2">
    <location>
        <begin position="369"/>
        <end position="386"/>
    </location>
</feature>
<dbReference type="EMBL" id="JAZAVK010000095">
    <property type="protein sequence ID" value="KAK7423834.1"/>
    <property type="molecule type" value="Genomic_DNA"/>
</dbReference>
<dbReference type="InterPro" id="IPR046529">
    <property type="entry name" value="DUF6594"/>
</dbReference>
<comment type="caution">
    <text evidence="4">The sequence shown here is derived from an EMBL/GenBank/DDBJ whole genome shotgun (WGS) entry which is preliminary data.</text>
</comment>
<name>A0ABR1HRP3_9HYPO</name>
<dbReference type="Proteomes" id="UP001498421">
    <property type="component" value="Unassembled WGS sequence"/>
</dbReference>
<keyword evidence="2" id="KW-0472">Membrane</keyword>
<feature type="region of interest" description="Disordered" evidence="1">
    <location>
        <begin position="1"/>
        <end position="130"/>
    </location>
</feature>
<evidence type="ECO:0000256" key="2">
    <source>
        <dbReference type="SAM" id="Phobius"/>
    </source>
</evidence>
<feature type="transmembrane region" description="Helical" evidence="2">
    <location>
        <begin position="342"/>
        <end position="362"/>
    </location>
</feature>
<evidence type="ECO:0000259" key="3">
    <source>
        <dbReference type="Pfam" id="PF20237"/>
    </source>
</evidence>
<evidence type="ECO:0000256" key="1">
    <source>
        <dbReference type="SAM" id="MobiDB-lite"/>
    </source>
</evidence>
<keyword evidence="2" id="KW-1133">Transmembrane helix</keyword>
<keyword evidence="5" id="KW-1185">Reference proteome</keyword>
<evidence type="ECO:0000313" key="4">
    <source>
        <dbReference type="EMBL" id="KAK7423834.1"/>
    </source>
</evidence>
<accession>A0ABR1HRP3</accession>
<gene>
    <name evidence="4" type="ORF">QQZ08_008878</name>
</gene>
<evidence type="ECO:0000313" key="5">
    <source>
        <dbReference type="Proteomes" id="UP001498421"/>
    </source>
</evidence>
<feature type="domain" description="DUF6594" evidence="3">
    <location>
        <begin position="263"/>
        <end position="381"/>
    </location>
</feature>
<reference evidence="4 5" key="1">
    <citation type="journal article" date="2025" name="Microbiol. Resour. Announc.">
        <title>Draft genome sequences for Neonectria magnoliae and Neonectria punicea, canker pathogens of Liriodendron tulipifera and Acer saccharum in West Virginia.</title>
        <authorList>
            <person name="Petronek H.M."/>
            <person name="Kasson M.T."/>
            <person name="Metheny A.M."/>
            <person name="Stauder C.M."/>
            <person name="Lovett B."/>
            <person name="Lynch S.C."/>
            <person name="Garnas J.R."/>
            <person name="Kasson L.R."/>
            <person name="Stajich J.E."/>
        </authorList>
    </citation>
    <scope>NUCLEOTIDE SEQUENCE [LARGE SCALE GENOMIC DNA]</scope>
    <source>
        <strain evidence="4 5">NRRL 64651</strain>
    </source>
</reference>
<feature type="compositionally biased region" description="Polar residues" evidence="1">
    <location>
        <begin position="70"/>
        <end position="82"/>
    </location>
</feature>
<organism evidence="4 5">
    <name type="scientific">Neonectria magnoliae</name>
    <dbReference type="NCBI Taxonomy" id="2732573"/>
    <lineage>
        <taxon>Eukaryota</taxon>
        <taxon>Fungi</taxon>
        <taxon>Dikarya</taxon>
        <taxon>Ascomycota</taxon>
        <taxon>Pezizomycotina</taxon>
        <taxon>Sordariomycetes</taxon>
        <taxon>Hypocreomycetidae</taxon>
        <taxon>Hypocreales</taxon>
        <taxon>Nectriaceae</taxon>
        <taxon>Neonectria</taxon>
    </lineage>
</organism>
<feature type="compositionally biased region" description="Basic and acidic residues" evidence="1">
    <location>
        <begin position="44"/>
        <end position="53"/>
    </location>
</feature>
<feature type="transmembrane region" description="Helical" evidence="2">
    <location>
        <begin position="318"/>
        <end position="336"/>
    </location>
</feature>